<sequence length="174" mass="19166">MRIASSLALLGLATAPVTAARAAPEMAVTVEVPQLSVAEYHRPYVAIWVERPDQQAAANLSVWYDAGMRNREGEKWLKDMRQWWRRTGRTLQMPVDGVTGATRAPGRHTLRFDATRTALSGLEPGQYNLVVEAAREVGGRELLRVPFQWPPTAPHSGVAQGENELGTITVQITP</sequence>
<dbReference type="Proteomes" id="UP000661507">
    <property type="component" value="Unassembled WGS sequence"/>
</dbReference>
<dbReference type="AlphaFoldDB" id="A0A917L4A4"/>
<reference evidence="2" key="2">
    <citation type="submission" date="2020-09" db="EMBL/GenBank/DDBJ databases">
        <authorList>
            <person name="Sun Q."/>
            <person name="Zhou Y."/>
        </authorList>
    </citation>
    <scope>NUCLEOTIDE SEQUENCE</scope>
    <source>
        <strain evidence="2">CGMCC 1.3617</strain>
    </source>
</reference>
<keyword evidence="3" id="KW-1185">Reference proteome</keyword>
<feature type="chain" id="PRO_5036926504" description="DUF2271 domain-containing protein" evidence="1">
    <location>
        <begin position="20"/>
        <end position="174"/>
    </location>
</feature>
<protein>
    <recommendedName>
        <fullName evidence="4">DUF2271 domain-containing protein</fullName>
    </recommendedName>
</protein>
<dbReference type="RefSeq" id="WP_188973343.1">
    <property type="nucleotide sequence ID" value="NZ_BMKW01000022.1"/>
</dbReference>
<comment type="caution">
    <text evidence="2">The sequence shown here is derived from an EMBL/GenBank/DDBJ whole genome shotgun (WGS) entry which is preliminary data.</text>
</comment>
<evidence type="ECO:0000313" key="3">
    <source>
        <dbReference type="Proteomes" id="UP000661507"/>
    </source>
</evidence>
<keyword evidence="1" id="KW-0732">Signal</keyword>
<dbReference type="PIRSF" id="PIRSF014995">
    <property type="entry name" value="UCP014995"/>
    <property type="match status" value="1"/>
</dbReference>
<feature type="signal peptide" evidence="1">
    <location>
        <begin position="1"/>
        <end position="19"/>
    </location>
</feature>
<name>A0A917L4A4_9PROT</name>
<organism evidence="2 3">
    <name type="scientific">Neoroseomonas lacus</name>
    <dbReference type="NCBI Taxonomy" id="287609"/>
    <lineage>
        <taxon>Bacteria</taxon>
        <taxon>Pseudomonadati</taxon>
        <taxon>Pseudomonadota</taxon>
        <taxon>Alphaproteobacteria</taxon>
        <taxon>Acetobacterales</taxon>
        <taxon>Acetobacteraceae</taxon>
        <taxon>Neoroseomonas</taxon>
    </lineage>
</organism>
<proteinExistence type="predicted"/>
<gene>
    <name evidence="2" type="ORF">GCM10011320_57340</name>
</gene>
<evidence type="ECO:0008006" key="4">
    <source>
        <dbReference type="Google" id="ProtNLM"/>
    </source>
</evidence>
<evidence type="ECO:0000313" key="2">
    <source>
        <dbReference type="EMBL" id="GGJ42244.1"/>
    </source>
</evidence>
<dbReference type="InterPro" id="IPR014469">
    <property type="entry name" value="DUF2271"/>
</dbReference>
<accession>A0A917L4A4</accession>
<reference evidence="2" key="1">
    <citation type="journal article" date="2014" name="Int. J. Syst. Evol. Microbiol.">
        <title>Complete genome sequence of Corynebacterium casei LMG S-19264T (=DSM 44701T), isolated from a smear-ripened cheese.</title>
        <authorList>
            <consortium name="US DOE Joint Genome Institute (JGI-PGF)"/>
            <person name="Walter F."/>
            <person name="Albersmeier A."/>
            <person name="Kalinowski J."/>
            <person name="Ruckert C."/>
        </authorList>
    </citation>
    <scope>NUCLEOTIDE SEQUENCE</scope>
    <source>
        <strain evidence="2">CGMCC 1.3617</strain>
    </source>
</reference>
<evidence type="ECO:0000256" key="1">
    <source>
        <dbReference type="SAM" id="SignalP"/>
    </source>
</evidence>
<dbReference type="EMBL" id="BMKW01000022">
    <property type="protein sequence ID" value="GGJ42244.1"/>
    <property type="molecule type" value="Genomic_DNA"/>
</dbReference>
<dbReference type="Pfam" id="PF10029">
    <property type="entry name" value="DUF2271"/>
    <property type="match status" value="1"/>
</dbReference>